<evidence type="ECO:0000256" key="1">
    <source>
        <dbReference type="ARBA" id="ARBA00007316"/>
    </source>
</evidence>
<dbReference type="NCBIfam" id="TIGR01007">
    <property type="entry name" value="eps_fam"/>
    <property type="match status" value="1"/>
</dbReference>
<evidence type="ECO:0000256" key="5">
    <source>
        <dbReference type="ARBA" id="ARBA00022777"/>
    </source>
</evidence>
<dbReference type="GO" id="GO:0005524">
    <property type="term" value="F:ATP binding"/>
    <property type="evidence" value="ECO:0007669"/>
    <property type="project" value="UniProtKB-KW"/>
</dbReference>
<dbReference type="InterPro" id="IPR032807">
    <property type="entry name" value="GNVR"/>
</dbReference>
<dbReference type="InterPro" id="IPR005702">
    <property type="entry name" value="Wzc-like_C"/>
</dbReference>
<evidence type="ECO:0000256" key="3">
    <source>
        <dbReference type="ARBA" id="ARBA00022679"/>
    </source>
</evidence>
<evidence type="ECO:0000256" key="9">
    <source>
        <dbReference type="SAM" id="Phobius"/>
    </source>
</evidence>
<comment type="similarity">
    <text evidence="1">Belongs to the CpsD/CapB family.</text>
</comment>
<proteinExistence type="inferred from homology"/>
<feature type="domain" description="Tyrosine-protein kinase G-rich" evidence="11">
    <location>
        <begin position="445"/>
        <end position="517"/>
    </location>
</feature>
<dbReference type="InterPro" id="IPR050445">
    <property type="entry name" value="Bact_polysacc_biosynth/exp"/>
</dbReference>
<dbReference type="GO" id="GO:0005886">
    <property type="term" value="C:plasma membrane"/>
    <property type="evidence" value="ECO:0007669"/>
    <property type="project" value="TreeGrafter"/>
</dbReference>
<gene>
    <name evidence="12" type="ORF">FGM01_06710</name>
</gene>
<keyword evidence="9" id="KW-0812">Transmembrane</keyword>
<dbReference type="PANTHER" id="PTHR32309">
    <property type="entry name" value="TYROSINE-PROTEIN KINASE"/>
    <property type="match status" value="1"/>
</dbReference>
<dbReference type="GO" id="GO:0004715">
    <property type="term" value="F:non-membrane spanning protein tyrosine kinase activity"/>
    <property type="evidence" value="ECO:0007669"/>
    <property type="project" value="UniProtKB-EC"/>
</dbReference>
<feature type="transmembrane region" description="Helical" evidence="9">
    <location>
        <begin position="495"/>
        <end position="515"/>
    </location>
</feature>
<protein>
    <recommendedName>
        <fullName evidence="2">non-specific protein-tyrosine kinase</fullName>
        <ecNumber evidence="2">2.7.10.2</ecNumber>
    </recommendedName>
</protein>
<evidence type="ECO:0000256" key="2">
    <source>
        <dbReference type="ARBA" id="ARBA00011903"/>
    </source>
</evidence>
<dbReference type="Pfam" id="PF13807">
    <property type="entry name" value="GNVR"/>
    <property type="match status" value="1"/>
</dbReference>
<keyword evidence="9" id="KW-1133">Transmembrane helix</keyword>
<keyword evidence="13" id="KW-1185">Reference proteome</keyword>
<evidence type="ECO:0000313" key="12">
    <source>
        <dbReference type="EMBL" id="TRO65093.1"/>
    </source>
</evidence>
<dbReference type="InterPro" id="IPR025669">
    <property type="entry name" value="AAA_dom"/>
</dbReference>
<dbReference type="SUPFAM" id="SSF52540">
    <property type="entry name" value="P-loop containing nucleoside triphosphate hydrolases"/>
    <property type="match status" value="1"/>
</dbReference>
<dbReference type="Proteomes" id="UP000315131">
    <property type="component" value="Unassembled WGS sequence"/>
</dbReference>
<comment type="catalytic activity">
    <reaction evidence="8">
        <text>L-tyrosyl-[protein] + ATP = O-phospho-L-tyrosyl-[protein] + ADP + H(+)</text>
        <dbReference type="Rhea" id="RHEA:10596"/>
        <dbReference type="Rhea" id="RHEA-COMP:10136"/>
        <dbReference type="Rhea" id="RHEA-COMP:20101"/>
        <dbReference type="ChEBI" id="CHEBI:15378"/>
        <dbReference type="ChEBI" id="CHEBI:30616"/>
        <dbReference type="ChEBI" id="CHEBI:46858"/>
        <dbReference type="ChEBI" id="CHEBI:61978"/>
        <dbReference type="ChEBI" id="CHEBI:456216"/>
        <dbReference type="EC" id="2.7.10.2"/>
    </reaction>
</comment>
<dbReference type="PANTHER" id="PTHR32309:SF13">
    <property type="entry name" value="FERRIC ENTEROBACTIN TRANSPORT PROTEIN FEPE"/>
    <property type="match status" value="1"/>
</dbReference>
<dbReference type="CDD" id="cd05387">
    <property type="entry name" value="BY-kinase"/>
    <property type="match status" value="1"/>
</dbReference>
<feature type="transmembrane region" description="Helical" evidence="9">
    <location>
        <begin position="28"/>
        <end position="46"/>
    </location>
</feature>
<keyword evidence="7" id="KW-0829">Tyrosine-protein kinase</keyword>
<keyword evidence="9" id="KW-0472">Membrane</keyword>
<dbReference type="InterPro" id="IPR027417">
    <property type="entry name" value="P-loop_NTPase"/>
</dbReference>
<dbReference type="EMBL" id="VHSF01000002">
    <property type="protein sequence ID" value="TRO65093.1"/>
    <property type="molecule type" value="Genomic_DNA"/>
</dbReference>
<dbReference type="RefSeq" id="WP_143410387.1">
    <property type="nucleotide sequence ID" value="NZ_VHSF01000002.1"/>
</dbReference>
<organism evidence="12 13">
    <name type="scientific">Christiangramia sabulilitoris</name>
    <dbReference type="NCBI Taxonomy" id="2583991"/>
    <lineage>
        <taxon>Bacteria</taxon>
        <taxon>Pseudomonadati</taxon>
        <taxon>Bacteroidota</taxon>
        <taxon>Flavobacteriia</taxon>
        <taxon>Flavobacteriales</taxon>
        <taxon>Flavobacteriaceae</taxon>
        <taxon>Christiangramia</taxon>
    </lineage>
</organism>
<dbReference type="EC" id="2.7.10.2" evidence="2"/>
<evidence type="ECO:0000256" key="8">
    <source>
        <dbReference type="ARBA" id="ARBA00051245"/>
    </source>
</evidence>
<dbReference type="OrthoDB" id="9794577at2"/>
<evidence type="ECO:0000256" key="7">
    <source>
        <dbReference type="ARBA" id="ARBA00023137"/>
    </source>
</evidence>
<evidence type="ECO:0000256" key="6">
    <source>
        <dbReference type="ARBA" id="ARBA00022840"/>
    </source>
</evidence>
<evidence type="ECO:0000259" key="10">
    <source>
        <dbReference type="Pfam" id="PF13614"/>
    </source>
</evidence>
<feature type="domain" description="AAA" evidence="10">
    <location>
        <begin position="585"/>
        <end position="727"/>
    </location>
</feature>
<reference evidence="12 13" key="1">
    <citation type="submission" date="2019-06" db="EMBL/GenBank/DDBJ databases">
        <title>Gramella sabulilitoris sp. nov., isolated from a marine sand.</title>
        <authorList>
            <person name="Yoon J.-H."/>
        </authorList>
    </citation>
    <scope>NUCLEOTIDE SEQUENCE [LARGE SCALE GENOMIC DNA]</scope>
    <source>
        <strain evidence="12 13">HSMS-1</strain>
    </source>
</reference>
<dbReference type="Pfam" id="PF13614">
    <property type="entry name" value="AAA_31"/>
    <property type="match status" value="1"/>
</dbReference>
<keyword evidence="6" id="KW-0067">ATP-binding</keyword>
<keyword evidence="3 12" id="KW-0808">Transferase</keyword>
<evidence type="ECO:0000259" key="11">
    <source>
        <dbReference type="Pfam" id="PF13807"/>
    </source>
</evidence>
<accession>A0A550I290</accession>
<comment type="caution">
    <text evidence="12">The sequence shown here is derived from an EMBL/GenBank/DDBJ whole genome shotgun (WGS) entry which is preliminary data.</text>
</comment>
<dbReference type="Gene3D" id="3.40.50.300">
    <property type="entry name" value="P-loop containing nucleotide triphosphate hydrolases"/>
    <property type="match status" value="1"/>
</dbReference>
<keyword evidence="4" id="KW-0547">Nucleotide-binding</keyword>
<sequence>MEELNDFIDEKEESSFDLKAEIYKYLAYWKWILLGIIVGLVIAYLYNRYTIPKYRTWSTMIMVDDQKNSAMSALPGGGGALLAFQNVGLQSQIEKLRSKQLISSVVDELNLNKSYFIEGNVITVEAYKNSPIELNFISPDSLVNKSNLNLLITPISNTEFNLKSLLSDFNENFNIGETITYSGLQFTVSSKSGNNSNTFKNFKTVNVLVTPIQQTANQFIQNLLITPKGQSKDILELSMVNESAAKSEDFLNKLMERFNEEGIENKQEVAKNTTRFIQERLEMITNELDSVEGGIANFKRDNSIMSVESGAAEFRAKYTKAEQEIFDLETQLELLNFIENLLKDKEEYVFLPEVGINEGNVGGLINSYNSLVVERNTYLKSSTVNNPVVKSITDQLDTFKVNLYENIRTARESIKVKIKEFNNRENIAQGKFSSFPGLEKGMRSIERQQQIKEQLYLFLLQRREEAAISYAATGSVARVVDSAYTVNTPVDPAPWLILVGGFLLGLIIPILIVFIKNLLDTKVHHKGDLASLLKVVPFIGEVPRIGPEQADVIQLNDRSPLAESFRILRTNLAYLIQNRNQDKGEVIFITSTVKGEGKTFVSFNLARTLASTGKSVLLIGADIRNPKLHRYTDQMEGAKEKGLSDFLYDYSITHSDVISKTNDDSIAVDIILSGPIPPNPAELLMNDRMRQLIDNVKSDYDYIIVDTAPSMIVTDTLLISQLADYTLYVTRADFTEKNLLEFPKDLKKQGKLKGLAVILNDVDYSKFSYGAQYGYSYGYGYGYGVDKESRWTRIKRRLFS</sequence>
<keyword evidence="5 12" id="KW-0418">Kinase</keyword>
<dbReference type="AlphaFoldDB" id="A0A550I290"/>
<name>A0A550I290_9FLAO</name>
<evidence type="ECO:0000313" key="13">
    <source>
        <dbReference type="Proteomes" id="UP000315131"/>
    </source>
</evidence>
<evidence type="ECO:0000256" key="4">
    <source>
        <dbReference type="ARBA" id="ARBA00022741"/>
    </source>
</evidence>